<evidence type="ECO:0000256" key="1">
    <source>
        <dbReference type="SAM" id="Phobius"/>
    </source>
</evidence>
<dbReference type="EMBL" id="QOCW01000007">
    <property type="protein sequence ID" value="RBW69900.1"/>
    <property type="molecule type" value="Genomic_DNA"/>
</dbReference>
<proteinExistence type="predicted"/>
<reference evidence="3 4" key="1">
    <citation type="submission" date="2018-07" db="EMBL/GenBank/DDBJ databases">
        <title>Lottiidibacillus patelloidae gen. nov., sp. nov., isolated from the intestinal tract of a marine limpet and the reclassification of B. taeanensis BH030017T, B. algicola KMM 3737T and B. hwajinpoensis SW-72T as genus Lottiidibacillus.</title>
        <authorList>
            <person name="Liu R."/>
            <person name="Huang Z."/>
        </authorList>
    </citation>
    <scope>NUCLEOTIDE SEQUENCE [LARGE SCALE GENOMIC DNA]</scope>
    <source>
        <strain evidence="3 4">BH030017</strain>
    </source>
</reference>
<keyword evidence="1" id="KW-0472">Membrane</keyword>
<keyword evidence="4" id="KW-1185">Reference proteome</keyword>
<comment type="caution">
    <text evidence="3">The sequence shown here is derived from an EMBL/GenBank/DDBJ whole genome shotgun (WGS) entry which is preliminary data.</text>
</comment>
<protein>
    <recommendedName>
        <fullName evidence="2">DUF5658 domain-containing protein</fullName>
    </recommendedName>
</protein>
<name>A0A366XU62_9BACI</name>
<organism evidence="3 4">
    <name type="scientific">Bacillus taeanensis</name>
    <dbReference type="NCBI Taxonomy" id="273032"/>
    <lineage>
        <taxon>Bacteria</taxon>
        <taxon>Bacillati</taxon>
        <taxon>Bacillota</taxon>
        <taxon>Bacilli</taxon>
        <taxon>Bacillales</taxon>
        <taxon>Bacillaceae</taxon>
        <taxon>Bacillus</taxon>
    </lineage>
</organism>
<dbReference type="Proteomes" id="UP000253314">
    <property type="component" value="Unassembled WGS sequence"/>
</dbReference>
<keyword evidence="1" id="KW-0812">Transmembrane</keyword>
<accession>A0A366XU62</accession>
<keyword evidence="1" id="KW-1133">Transmembrane helix</keyword>
<evidence type="ECO:0000313" key="4">
    <source>
        <dbReference type="Proteomes" id="UP000253314"/>
    </source>
</evidence>
<dbReference type="InterPro" id="IPR043717">
    <property type="entry name" value="DUF5658"/>
</dbReference>
<gene>
    <name evidence="3" type="ORF">DS031_08560</name>
</gene>
<feature type="transmembrane region" description="Helical" evidence="1">
    <location>
        <begin position="53"/>
        <end position="72"/>
    </location>
</feature>
<dbReference type="AlphaFoldDB" id="A0A366XU62"/>
<feature type="domain" description="DUF5658" evidence="2">
    <location>
        <begin position="17"/>
        <end position="103"/>
    </location>
</feature>
<evidence type="ECO:0000313" key="3">
    <source>
        <dbReference type="EMBL" id="RBW69900.1"/>
    </source>
</evidence>
<evidence type="ECO:0000259" key="2">
    <source>
        <dbReference type="Pfam" id="PF18902"/>
    </source>
</evidence>
<sequence length="106" mass="12821">MKKYIPRIISNNKFVFLLCILCLLDAVFTDIGLRKHLINEQNPLMEAFYQKDIKLFYIVKLGLPICLLLLLYKYQIRKIITNSILFVNILYTFIIFLHIRWFIFFL</sequence>
<dbReference type="Pfam" id="PF18902">
    <property type="entry name" value="DUF5658"/>
    <property type="match status" value="1"/>
</dbReference>
<feature type="transmembrane region" description="Helical" evidence="1">
    <location>
        <begin position="84"/>
        <end position="103"/>
    </location>
</feature>